<evidence type="ECO:0000313" key="2">
    <source>
        <dbReference type="EMBL" id="RWU81353.1"/>
    </source>
</evidence>
<dbReference type="RefSeq" id="WP_007929560.1">
    <property type="nucleotide sequence ID" value="NZ_ALWX01000084.1"/>
</dbReference>
<evidence type="ECO:0008006" key="5">
    <source>
        <dbReference type="Google" id="ProtNLM"/>
    </source>
</evidence>
<evidence type="ECO:0000313" key="1">
    <source>
        <dbReference type="EMBL" id="EKA60023.1"/>
    </source>
</evidence>
<reference evidence="2 4" key="1">
    <citation type="journal article" date="2009" name="Int. J. Syst. Evol. Microbiol.">
        <title>Janibacter hoylei sp. nov., Bacillus isronensis sp. nov. and Bacillus aryabhattai sp. nov., isolated from cryotubes used for collecting air from the upper atmosphere.</title>
        <authorList>
            <person name="Shivaji S."/>
            <person name="Chaturvedi P."/>
            <person name="Begum Z."/>
            <person name="Pindi P.K."/>
            <person name="Manorama R."/>
            <person name="Padmanaban D.A."/>
            <person name="Shouche Y.S."/>
            <person name="Pawar S."/>
            <person name="Vaishampayan P."/>
            <person name="Dutt C.B."/>
            <person name="Datta G.N."/>
            <person name="Manchanda R.K."/>
            <person name="Rao U.R."/>
            <person name="Bhargava P.M."/>
            <person name="Narlikar J.V."/>
        </authorList>
    </citation>
    <scope>NUCLEOTIDE SEQUENCE [LARGE SCALE GENOMIC DNA]</scope>
    <source>
        <strain evidence="2 4">PVAS-1</strain>
    </source>
</reference>
<reference evidence="1 3" key="2">
    <citation type="journal article" date="2012" name="J. Bacteriol.">
        <title>Genome Sequence of Janibacter hoylei MTCC8307, Isolated from the Stratospheric Air.</title>
        <authorList>
            <person name="Pawar S.P."/>
            <person name="Dhotre D.P."/>
            <person name="Shetty S.A."/>
            <person name="Chowdhury S.P."/>
            <person name="Chaudhari B.L."/>
            <person name="Shouche Y.S."/>
        </authorList>
    </citation>
    <scope>NUCLEOTIDE SEQUENCE [LARGE SCALE GENOMIC DNA]</scope>
    <source>
        <strain evidence="1 3">PVAS-1</strain>
    </source>
</reference>
<keyword evidence="4" id="KW-1185">Reference proteome</keyword>
<proteinExistence type="predicted"/>
<dbReference type="Proteomes" id="UP000288711">
    <property type="component" value="Unassembled WGS sequence"/>
</dbReference>
<dbReference type="AlphaFoldDB" id="K1EL19"/>
<dbReference type="eggNOG" id="ENOG503231T">
    <property type="taxonomic scope" value="Bacteria"/>
</dbReference>
<organism evidence="1 3">
    <name type="scientific">Janibacter hoylei PVAS-1</name>
    <dbReference type="NCBI Taxonomy" id="1210046"/>
    <lineage>
        <taxon>Bacteria</taxon>
        <taxon>Bacillati</taxon>
        <taxon>Actinomycetota</taxon>
        <taxon>Actinomycetes</taxon>
        <taxon>Micrococcales</taxon>
        <taxon>Intrasporangiaceae</taxon>
        <taxon>Janibacter</taxon>
    </lineage>
</organism>
<protein>
    <recommendedName>
        <fullName evidence="5">Immunity protein 63 domain-containing protein</fullName>
    </recommendedName>
</protein>
<dbReference type="OrthoDB" id="5197199at2"/>
<dbReference type="EMBL" id="ALWX01000084">
    <property type="protein sequence ID" value="EKA60023.1"/>
    <property type="molecule type" value="Genomic_DNA"/>
</dbReference>
<dbReference type="PATRIC" id="fig|1210046.3.peg.2891"/>
<evidence type="ECO:0000313" key="3">
    <source>
        <dbReference type="Proteomes" id="UP000004474"/>
    </source>
</evidence>
<dbReference type="EMBL" id="PIPF01000016">
    <property type="protein sequence ID" value="RWU81353.1"/>
    <property type="molecule type" value="Genomic_DNA"/>
</dbReference>
<dbReference type="Proteomes" id="UP000004474">
    <property type="component" value="Unassembled WGS sequence"/>
</dbReference>
<gene>
    <name evidence="1" type="ORF">B277_15048</name>
    <name evidence="2" type="ORF">CWN80_15015</name>
</gene>
<evidence type="ECO:0000313" key="4">
    <source>
        <dbReference type="Proteomes" id="UP000288711"/>
    </source>
</evidence>
<comment type="caution">
    <text evidence="1">The sequence shown here is derived from an EMBL/GenBank/DDBJ whole genome shotgun (WGS) entry which is preliminary data.</text>
</comment>
<accession>K1EL19</accession>
<sequence length="156" mass="18093">MAPDPQTQPGRGADVPDRLAEVARRLEECVAVLERESGLRPWRVPDRDNIDGAHPYYGEDDGRLFVRAHERGKLVRDEVHESVDGVVESLVTDMAAQLARTYEARHRRPREDSRRQWFHLSELWLNRVELAWGDRLHSDHVAVLRESPFNDDRDVP</sequence>
<name>K1EL19_9MICO</name>
<reference evidence="2" key="3">
    <citation type="submission" date="2017-11" db="EMBL/GenBank/DDBJ databases">
        <authorList>
            <person name="Seuylemezian A."/>
            <person name="Cooper K."/>
            <person name="Vaishampayan P."/>
        </authorList>
    </citation>
    <scope>NUCLEOTIDE SEQUENCE</scope>
    <source>
        <strain evidence="2">PVAS-1</strain>
    </source>
</reference>